<accession>X1J610</accession>
<dbReference type="GO" id="GO:0030246">
    <property type="term" value="F:carbohydrate binding"/>
    <property type="evidence" value="ECO:0007669"/>
    <property type="project" value="InterPro"/>
</dbReference>
<proteinExistence type="predicted"/>
<organism evidence="1">
    <name type="scientific">marine sediment metagenome</name>
    <dbReference type="NCBI Taxonomy" id="412755"/>
    <lineage>
        <taxon>unclassified sequences</taxon>
        <taxon>metagenomes</taxon>
        <taxon>ecological metagenomes</taxon>
    </lineage>
</organism>
<sequence>MHYKYLDKTSDILKYIGDMSQVAGIKSYRFLDGKSNGIRAVDFWTGTGLNFTALLDRCLDISQAFYMGKSLCWRSPAREVHPHLFEAQGVGWKDGFFGGLLTTCGLTYLGAPCVDQEEILGLHGKISYVPAENVKITQEWQKSEYILSVEGSMKHVSVFGENLVLIRKLKTWLNKSEILIEDKVENIG</sequence>
<feature type="non-terminal residue" evidence="1">
    <location>
        <position position="188"/>
    </location>
</feature>
<name>X1J610_9ZZZZ</name>
<dbReference type="Gene3D" id="2.70.98.10">
    <property type="match status" value="1"/>
</dbReference>
<reference evidence="1" key="1">
    <citation type="journal article" date="2014" name="Front. Microbiol.">
        <title>High frequency of phylogenetically diverse reductive dehalogenase-homologous genes in deep subseafloor sedimentary metagenomes.</title>
        <authorList>
            <person name="Kawai M."/>
            <person name="Futagami T."/>
            <person name="Toyoda A."/>
            <person name="Takaki Y."/>
            <person name="Nishi S."/>
            <person name="Hori S."/>
            <person name="Arai W."/>
            <person name="Tsubouchi T."/>
            <person name="Morono Y."/>
            <person name="Uchiyama I."/>
            <person name="Ito T."/>
            <person name="Fujiyama A."/>
            <person name="Inagaki F."/>
            <person name="Takami H."/>
        </authorList>
    </citation>
    <scope>NUCLEOTIDE SEQUENCE</scope>
    <source>
        <strain evidence="1">Expedition CK06-06</strain>
    </source>
</reference>
<evidence type="ECO:0000313" key="1">
    <source>
        <dbReference type="EMBL" id="GAH73779.1"/>
    </source>
</evidence>
<dbReference type="InterPro" id="IPR014718">
    <property type="entry name" value="GH-type_carb-bd"/>
</dbReference>
<comment type="caution">
    <text evidence="1">The sequence shown here is derived from an EMBL/GenBank/DDBJ whole genome shotgun (WGS) entry which is preliminary data.</text>
</comment>
<evidence type="ECO:0008006" key="2">
    <source>
        <dbReference type="Google" id="ProtNLM"/>
    </source>
</evidence>
<dbReference type="Pfam" id="PF14486">
    <property type="entry name" value="DUF4432"/>
    <property type="match status" value="1"/>
</dbReference>
<dbReference type="EMBL" id="BARU01030031">
    <property type="protein sequence ID" value="GAH73779.1"/>
    <property type="molecule type" value="Genomic_DNA"/>
</dbReference>
<protein>
    <recommendedName>
        <fullName evidence="2">DUF4432 domain-containing protein</fullName>
    </recommendedName>
</protein>
<dbReference type="InterPro" id="IPR027839">
    <property type="entry name" value="DUF4432"/>
</dbReference>
<dbReference type="AlphaFoldDB" id="X1J610"/>
<gene>
    <name evidence="1" type="ORF">S03H2_47706</name>
</gene>